<name>A0A1W1ICM7_9LACT</name>
<dbReference type="Pfam" id="PF17871">
    <property type="entry name" value="AAA_lid_9"/>
    <property type="match status" value="1"/>
</dbReference>
<dbReference type="NCBIfam" id="TIGR03346">
    <property type="entry name" value="chaperone_ClpB"/>
    <property type="match status" value="1"/>
</dbReference>
<comment type="subcellular location">
    <subcellularLocation>
        <location evidence="1 12">Cytoplasm</location>
    </subcellularLocation>
</comment>
<dbReference type="InterPro" id="IPR050130">
    <property type="entry name" value="ClpA_ClpB"/>
</dbReference>
<protein>
    <recommendedName>
        <fullName evidence="12">Chaperone protein ClpB</fullName>
    </recommendedName>
</protein>
<dbReference type="SUPFAM" id="SSF52540">
    <property type="entry name" value="P-loop containing nucleoside triphosphate hydrolases"/>
    <property type="match status" value="2"/>
</dbReference>
<keyword evidence="5 11" id="KW-0067">ATP-binding</keyword>
<comment type="subunit">
    <text evidence="9">Homohexamer. The oligomerization is ATP-dependent.</text>
</comment>
<evidence type="ECO:0000256" key="10">
    <source>
        <dbReference type="PROSITE-ProRule" id="PRU01251"/>
    </source>
</evidence>
<dbReference type="CDD" id="cd19499">
    <property type="entry name" value="RecA-like_ClpB_Hsp104-like"/>
    <property type="match status" value="1"/>
</dbReference>
<dbReference type="Proteomes" id="UP000195985">
    <property type="component" value="Unassembled WGS sequence"/>
</dbReference>
<dbReference type="SMART" id="SM01086">
    <property type="entry name" value="ClpB_D2-small"/>
    <property type="match status" value="1"/>
</dbReference>
<sequence>MEMEKMTTALQQAIAEAQRIAMVRKHQTIDVAHLWKIFLQPDSFARNFYIDSGVAIDAFESAVDKELDRSVVIEGTSVQYGQTFSQNLYNLFVEADRKRSELKDDFISTDTVLLSLMTLKNHPLAKFLEKQGLTEKMIAEKIKDMRGGERVTSQNQEDQYEALEKYGIDLVQAVRSGKQDPVIGRDEEIRDVIRILSRKTKNNPILIGEPGVGKTAIVEGLAQRIVKKDVPDNLKDKTIFSLDMGSLIAGAKYRGEFEERLKAVLKEVKKSDGRIILFIDEIHTIVGAGKTEGSMDAGNLLKPMLARGELHCIGATTLDEYRQNLEKDKALERRFQKVLVKEPTVSDTISILRGLKERYEIHHSVNIHDNALVAAATLSDRYITDRFLPDKAIDLVDEACANIKVEMNSMPTELDQVSRKLMQLEIEEAALKKESDDQSKKRLAALQVELADLREESNELRMKWGNEKEEVEKLRAKREDLEDARRQLEDAEANYDLERAAVLRHGSIPQMEKDLAALEKENATRRNKAGNLVQESVTENEIATVVGRMTGIPVTKLVEGERDKLLKLEETLHKRVIGQEEAVESVTNAVLRSRAGLQSPNRPIGSFLFLGPTGVGKTELAKALAENLFDSDEHMVRIDMSEYMEKFSVSRLIGAPPGYVGYEEGGQLTEAVRRSPYTIILLDEIEKAHPDVFNILLQVLDDGRLTDSKGRLIDFKNTVLIMTSNIGSQLLLEGVHPDGTIPDAVANEVMKVLKSSFKPEFLNRIDDTILFTPLSKEDVKKIIVKMVKELSSRLVDKQIQLSVSDEVTSWIAENAYDPIYGARPLRRFISAEIENPLARAIIKGEIHENQSVTVTLVGNQVGFQTIDFDEFQQ</sequence>
<dbReference type="InterPro" id="IPR017730">
    <property type="entry name" value="Chaperonin_ClpB"/>
</dbReference>
<organism evidence="14 15">
    <name type="scientific">Trichococcus pasteurii</name>
    <dbReference type="NCBI Taxonomy" id="43064"/>
    <lineage>
        <taxon>Bacteria</taxon>
        <taxon>Bacillati</taxon>
        <taxon>Bacillota</taxon>
        <taxon>Bacilli</taxon>
        <taxon>Lactobacillales</taxon>
        <taxon>Carnobacteriaceae</taxon>
        <taxon>Trichococcus</taxon>
    </lineage>
</organism>
<dbReference type="FunFam" id="1.10.8.60:FF:000017">
    <property type="entry name" value="ATP-dependent chaperone ClpB"/>
    <property type="match status" value="1"/>
</dbReference>
<dbReference type="Pfam" id="PF02861">
    <property type="entry name" value="Clp_N"/>
    <property type="match status" value="1"/>
</dbReference>
<evidence type="ECO:0000313" key="15">
    <source>
        <dbReference type="Proteomes" id="UP000195985"/>
    </source>
</evidence>
<proteinExistence type="inferred from homology"/>
<keyword evidence="12" id="KW-0346">Stress response</keyword>
<dbReference type="GO" id="GO:0042026">
    <property type="term" value="P:protein refolding"/>
    <property type="evidence" value="ECO:0007669"/>
    <property type="project" value="UniProtKB-UniRule"/>
</dbReference>
<dbReference type="PANTHER" id="PTHR11638">
    <property type="entry name" value="ATP-DEPENDENT CLP PROTEASE"/>
    <property type="match status" value="1"/>
</dbReference>
<dbReference type="Pfam" id="PF07724">
    <property type="entry name" value="AAA_2"/>
    <property type="match status" value="1"/>
</dbReference>
<evidence type="ECO:0000256" key="12">
    <source>
        <dbReference type="RuleBase" id="RU362034"/>
    </source>
</evidence>
<evidence type="ECO:0000259" key="13">
    <source>
        <dbReference type="PROSITE" id="PS51903"/>
    </source>
</evidence>
<dbReference type="InterPro" id="IPR019489">
    <property type="entry name" value="Clp_ATPase_C"/>
</dbReference>
<dbReference type="Gene3D" id="1.10.8.60">
    <property type="match status" value="1"/>
</dbReference>
<dbReference type="STRING" id="43064.SAMN04488086_103158"/>
<feature type="domain" description="Clp R" evidence="13">
    <location>
        <begin position="3"/>
        <end position="148"/>
    </location>
</feature>
<dbReference type="EMBL" id="FWEY01000001">
    <property type="protein sequence ID" value="SLM50750.1"/>
    <property type="molecule type" value="Genomic_DNA"/>
</dbReference>
<dbReference type="PROSITE" id="PS00871">
    <property type="entry name" value="CLPAB_2"/>
    <property type="match status" value="1"/>
</dbReference>
<evidence type="ECO:0000256" key="8">
    <source>
        <dbReference type="ARBA" id="ARBA00025613"/>
    </source>
</evidence>
<dbReference type="OrthoDB" id="9803641at2"/>
<dbReference type="InterPro" id="IPR003959">
    <property type="entry name" value="ATPase_AAA_core"/>
</dbReference>
<evidence type="ECO:0000256" key="6">
    <source>
        <dbReference type="ARBA" id="ARBA00023054"/>
    </source>
</evidence>
<dbReference type="InterPro" id="IPR001270">
    <property type="entry name" value="ClpA/B"/>
</dbReference>
<dbReference type="PROSITE" id="PS51903">
    <property type="entry name" value="CLP_R"/>
    <property type="match status" value="1"/>
</dbReference>
<keyword evidence="3 10" id="KW-0677">Repeat</keyword>
<evidence type="ECO:0000313" key="14">
    <source>
        <dbReference type="EMBL" id="SLM50750.1"/>
    </source>
</evidence>
<evidence type="ECO:0000256" key="11">
    <source>
        <dbReference type="RuleBase" id="RU004432"/>
    </source>
</evidence>
<comment type="subunit">
    <text evidence="12">Homohexamer; The oligomerization is ATP-dependent.</text>
</comment>
<accession>A0A1W1ICM7</accession>
<dbReference type="Pfam" id="PF00004">
    <property type="entry name" value="AAA"/>
    <property type="match status" value="1"/>
</dbReference>
<keyword evidence="6 12" id="KW-0175">Coiled coil</keyword>
<evidence type="ECO:0000256" key="4">
    <source>
        <dbReference type="ARBA" id="ARBA00022741"/>
    </source>
</evidence>
<keyword evidence="15" id="KW-1185">Reference proteome</keyword>
<dbReference type="FunFam" id="3.40.50.300:FF:000025">
    <property type="entry name" value="ATP-dependent Clp protease subunit"/>
    <property type="match status" value="1"/>
</dbReference>
<evidence type="ECO:0000256" key="1">
    <source>
        <dbReference type="ARBA" id="ARBA00004496"/>
    </source>
</evidence>
<dbReference type="PANTHER" id="PTHR11638:SF18">
    <property type="entry name" value="HEAT SHOCK PROTEIN 104"/>
    <property type="match status" value="1"/>
</dbReference>
<dbReference type="Pfam" id="PF10431">
    <property type="entry name" value="ClpB_D2-small"/>
    <property type="match status" value="1"/>
</dbReference>
<dbReference type="Gene3D" id="1.10.1780.10">
    <property type="entry name" value="Clp, N-terminal domain"/>
    <property type="match status" value="1"/>
</dbReference>
<comment type="function">
    <text evidence="8">Part of a stress-induced multi-chaperone system, it is involved in the recovery of the cell from heat-induced damage, in cooperation with DnaK, DnaJ and GrpE. Acts before DnaK, in the processing of protein aggregates. Protein binding stimulates the ATPase activity; ATP hydrolysis unfolds the denatured protein aggregates, which probably helps expose new hydrophobic binding sites on the surface of ClpB-bound aggregates, contributing to the solubilization and refolding of denatured protein aggregates by DnaK.</text>
</comment>
<dbReference type="SMART" id="SM00382">
    <property type="entry name" value="AAA"/>
    <property type="match status" value="2"/>
</dbReference>
<dbReference type="GO" id="GO:0034605">
    <property type="term" value="P:cellular response to heat"/>
    <property type="evidence" value="ECO:0007669"/>
    <property type="project" value="TreeGrafter"/>
</dbReference>
<dbReference type="InterPro" id="IPR041546">
    <property type="entry name" value="ClpA/ClpB_AAA_lid"/>
</dbReference>
<dbReference type="RefSeq" id="WP_086941633.1">
    <property type="nucleotide sequence ID" value="NZ_FONM01000003.1"/>
</dbReference>
<dbReference type="FunFam" id="3.40.50.300:FF:000010">
    <property type="entry name" value="Chaperone clpB 1, putative"/>
    <property type="match status" value="1"/>
</dbReference>
<dbReference type="PROSITE" id="PS00870">
    <property type="entry name" value="CLPAB_1"/>
    <property type="match status" value="1"/>
</dbReference>
<dbReference type="InterPro" id="IPR028299">
    <property type="entry name" value="ClpA/B_CS2"/>
</dbReference>
<dbReference type="InterPro" id="IPR003593">
    <property type="entry name" value="AAA+_ATPase"/>
</dbReference>
<evidence type="ECO:0000256" key="5">
    <source>
        <dbReference type="ARBA" id="ARBA00022840"/>
    </source>
</evidence>
<evidence type="ECO:0000256" key="9">
    <source>
        <dbReference type="ARBA" id="ARBA00026057"/>
    </source>
</evidence>
<keyword evidence="12" id="KW-0963">Cytoplasm</keyword>
<dbReference type="InterPro" id="IPR018368">
    <property type="entry name" value="ClpA/B_CS1"/>
</dbReference>
<feature type="coiled-coil region" evidence="12">
    <location>
        <begin position="414"/>
        <end position="535"/>
    </location>
</feature>
<dbReference type="GO" id="GO:0005524">
    <property type="term" value="F:ATP binding"/>
    <property type="evidence" value="ECO:0007669"/>
    <property type="project" value="UniProtKB-UniRule"/>
</dbReference>
<gene>
    <name evidence="12" type="primary">clpB</name>
    <name evidence="14" type="ORF">TPAS_422</name>
</gene>
<dbReference type="SUPFAM" id="SSF81923">
    <property type="entry name" value="Double Clp-N motif"/>
    <property type="match status" value="1"/>
</dbReference>
<evidence type="ECO:0000256" key="7">
    <source>
        <dbReference type="ARBA" id="ARBA00023186"/>
    </source>
</evidence>
<dbReference type="CDD" id="cd00009">
    <property type="entry name" value="AAA"/>
    <property type="match status" value="1"/>
</dbReference>
<dbReference type="AlphaFoldDB" id="A0A1W1ICM7"/>
<dbReference type="GO" id="GO:0016887">
    <property type="term" value="F:ATP hydrolysis activity"/>
    <property type="evidence" value="ECO:0007669"/>
    <property type="project" value="InterPro"/>
</dbReference>
<reference evidence="15" key="1">
    <citation type="submission" date="2016-04" db="EMBL/GenBank/DDBJ databases">
        <authorList>
            <person name="Strepis N."/>
        </authorList>
    </citation>
    <scope>NUCLEOTIDE SEQUENCE [LARGE SCALE GENOMIC DNA]</scope>
</reference>
<keyword evidence="7 11" id="KW-0143">Chaperone</keyword>
<keyword evidence="4 11" id="KW-0547">Nucleotide-binding</keyword>
<dbReference type="Gene3D" id="3.40.50.300">
    <property type="entry name" value="P-loop containing nucleotide triphosphate hydrolases"/>
    <property type="match status" value="3"/>
</dbReference>
<evidence type="ECO:0000256" key="2">
    <source>
        <dbReference type="ARBA" id="ARBA00008675"/>
    </source>
</evidence>
<dbReference type="InterPro" id="IPR004176">
    <property type="entry name" value="Clp_R_N"/>
</dbReference>
<dbReference type="GO" id="GO:0005737">
    <property type="term" value="C:cytoplasm"/>
    <property type="evidence" value="ECO:0007669"/>
    <property type="project" value="UniProtKB-SubCell"/>
</dbReference>
<comment type="similarity">
    <text evidence="2 11">Belongs to the ClpA/ClpB family.</text>
</comment>
<dbReference type="FunFam" id="3.40.50.300:FF:000120">
    <property type="entry name" value="ATP-dependent chaperone ClpB"/>
    <property type="match status" value="1"/>
</dbReference>
<dbReference type="PRINTS" id="PR00300">
    <property type="entry name" value="CLPPROTEASEA"/>
</dbReference>
<evidence type="ECO:0000256" key="3">
    <source>
        <dbReference type="ARBA" id="ARBA00022737"/>
    </source>
</evidence>
<dbReference type="InterPro" id="IPR027417">
    <property type="entry name" value="P-loop_NTPase"/>
</dbReference>
<dbReference type="InterPro" id="IPR036628">
    <property type="entry name" value="Clp_N_dom_sf"/>
</dbReference>